<evidence type="ECO:0000256" key="3">
    <source>
        <dbReference type="SAM" id="MobiDB-lite"/>
    </source>
</evidence>
<dbReference type="GeneID" id="34620129"/>
<reference evidence="6" key="1">
    <citation type="submission" date="2025-08" db="UniProtKB">
        <authorList>
            <consortium name="RefSeq"/>
        </authorList>
    </citation>
    <scope>IDENTIFICATION</scope>
</reference>
<protein>
    <submittedName>
        <fullName evidence="6">Uncharacterized protein LOC34620129</fullName>
    </submittedName>
</protein>
<dbReference type="InterPro" id="IPR042099">
    <property type="entry name" value="ANL_N_sf"/>
</dbReference>
<sequence length="658" mass="72271">MSKITWIGVCFCVSAGARIAHYMSANRLEDAILRLSAVLGEYSIVTINWDADSLVAGVFATPVSTRHAEQPCPLLLPECCTLAFVSWWCFSLERIKYKVVQTQCMAVVHDEFVPREKIHDLAKEAESLNIQVVPSSVLAQTADLQASPGLKEINAELAALEGLPRGKEEDTPKEPTGPERRKTHSPEERPPTSDSERLVVFTSGTTNDPKGVQLSYGNVATACRCILEAVGAAEKDISVDFVAVNPFHHVNTSVIFETALLCPRARIHLIDRYRTSYWWVLCVAAKLAAEAARNLGKETRSSPSSRSSSFSSSTEGEESFRVVAPLVSRHIDFLSALSSGDRFQQTGFLKTLREALAPKGVVLFLGSAPVGPSTVRTMQCLLGKLPRVRFGSTETALQVAAIPYSQTDEEVLEALERGWHHTFADSPLRGFYIGRPHTGLTALNIVKSVDAKADAYMADCGEGEPGYLICQGSNCMLGYANSSSHPFSLEGWYLGLGDVCFFLRNPRDQKKDFYWVTRATDMVMKGGANYSCMQINSDLQRFVASWLSVAKEDLAVATIGIKWKSEHDDDTCVTVELPAEKEAEFKSLIEEQLVKRAATEPSLPKGSRPDFVRVTRIPKTFKGAVDGRLIREEFTAHLQQTASELKRANFFAGGSLSA</sequence>
<keyword evidence="5" id="KW-1185">Reference proteome</keyword>
<keyword evidence="2" id="KW-0436">Ligase</keyword>
<dbReference type="AlphaFoldDB" id="A0A6P6RWV6"/>
<comment type="similarity">
    <text evidence="1">Belongs to the ATP-dependent AMP-binding enzyme family.</text>
</comment>
<gene>
    <name evidence="6" type="primary">LOC34620129</name>
</gene>
<feature type="compositionally biased region" description="Basic and acidic residues" evidence="3">
    <location>
        <begin position="164"/>
        <end position="197"/>
    </location>
</feature>
<dbReference type="InterPro" id="IPR000873">
    <property type="entry name" value="AMP-dep_synth/lig_dom"/>
</dbReference>
<accession>A0A6P6RWV6</accession>
<dbReference type="GO" id="GO:0006631">
    <property type="term" value="P:fatty acid metabolic process"/>
    <property type="evidence" value="ECO:0007669"/>
    <property type="project" value="TreeGrafter"/>
</dbReference>
<dbReference type="PANTHER" id="PTHR43201">
    <property type="entry name" value="ACYL-COA SYNTHETASE"/>
    <property type="match status" value="1"/>
</dbReference>
<organism evidence="5 6">
    <name type="scientific">Cyclospora cayetanensis</name>
    <dbReference type="NCBI Taxonomy" id="88456"/>
    <lineage>
        <taxon>Eukaryota</taxon>
        <taxon>Sar</taxon>
        <taxon>Alveolata</taxon>
        <taxon>Apicomplexa</taxon>
        <taxon>Conoidasida</taxon>
        <taxon>Coccidia</taxon>
        <taxon>Eucoccidiorida</taxon>
        <taxon>Eimeriorina</taxon>
        <taxon>Eimeriidae</taxon>
        <taxon>Cyclospora</taxon>
    </lineage>
</organism>
<name>A0A6P6RWV6_9EIME</name>
<evidence type="ECO:0000313" key="5">
    <source>
        <dbReference type="Proteomes" id="UP000515125"/>
    </source>
</evidence>
<dbReference type="PANTHER" id="PTHR43201:SF5">
    <property type="entry name" value="MEDIUM-CHAIN ACYL-COA LIGASE ACSF2, MITOCHONDRIAL"/>
    <property type="match status" value="1"/>
</dbReference>
<dbReference type="Pfam" id="PF00501">
    <property type="entry name" value="AMP-binding"/>
    <property type="match status" value="1"/>
</dbReference>
<dbReference type="Gene3D" id="3.40.50.12780">
    <property type="entry name" value="N-terminal domain of ligase-like"/>
    <property type="match status" value="2"/>
</dbReference>
<evidence type="ECO:0000256" key="2">
    <source>
        <dbReference type="ARBA" id="ARBA00022598"/>
    </source>
</evidence>
<evidence type="ECO:0000313" key="6">
    <source>
        <dbReference type="RefSeq" id="XP_026191625.1"/>
    </source>
</evidence>
<proteinExistence type="inferred from homology"/>
<evidence type="ECO:0000256" key="1">
    <source>
        <dbReference type="ARBA" id="ARBA00006432"/>
    </source>
</evidence>
<feature type="domain" description="AMP-dependent synthetase/ligase" evidence="4">
    <location>
        <begin position="91"/>
        <end position="479"/>
    </location>
</feature>
<evidence type="ECO:0000259" key="4">
    <source>
        <dbReference type="Pfam" id="PF00501"/>
    </source>
</evidence>
<dbReference type="OrthoDB" id="2962993at2759"/>
<dbReference type="Proteomes" id="UP000515125">
    <property type="component" value="Unplaced"/>
</dbReference>
<dbReference type="RefSeq" id="XP_026191625.1">
    <property type="nucleotide sequence ID" value="XM_026335840.1"/>
</dbReference>
<dbReference type="SUPFAM" id="SSF56801">
    <property type="entry name" value="Acetyl-CoA synthetase-like"/>
    <property type="match status" value="1"/>
</dbReference>
<dbReference type="GO" id="GO:0031956">
    <property type="term" value="F:medium-chain fatty acid-CoA ligase activity"/>
    <property type="evidence" value="ECO:0007669"/>
    <property type="project" value="TreeGrafter"/>
</dbReference>
<feature type="region of interest" description="Disordered" evidence="3">
    <location>
        <begin position="161"/>
        <end position="197"/>
    </location>
</feature>